<evidence type="ECO:0000256" key="2">
    <source>
        <dbReference type="SAM" id="MobiDB-lite"/>
    </source>
</evidence>
<dbReference type="Proteomes" id="UP000601361">
    <property type="component" value="Unassembled WGS sequence"/>
</dbReference>
<dbReference type="InterPro" id="IPR050483">
    <property type="entry name" value="CoA-transferase_III_domain"/>
</dbReference>
<dbReference type="InterPro" id="IPR003673">
    <property type="entry name" value="CoA-Trfase_fam_III"/>
</dbReference>
<evidence type="ECO:0000313" key="4">
    <source>
        <dbReference type="Proteomes" id="UP000601361"/>
    </source>
</evidence>
<accession>A0ABQ1WW25</accession>
<keyword evidence="4" id="KW-1185">Reference proteome</keyword>
<evidence type="ECO:0000256" key="1">
    <source>
        <dbReference type="ARBA" id="ARBA00022679"/>
    </source>
</evidence>
<sequence length="449" mass="47751">MTKQESAQVLTGWQTSITEVASGVYKVELTDKDGRSVSRVGPDVEAMRKQNVADAKKIEGPAPPPETSLAALPLSGLRVLELASVLAGPQVGQFLAELGAEVLKVEAPAGDVTRTWRTPFETAATPVSAYFSCANWGKQSRVLDLTTPAGRAEVHRLAATTDIVLASYKPGDAEKLGVDYHTLSTLNPRLLYGHITGYGPTARRAGYDAVLQAETGFMHLNAAGPGQEPQKMPVALVDLLTAHQLKEGLLTALYQRQRTGQGALVQVSLWDSALASLANQATAALVTGHDPAPLGSGHPSIVPYGTVYQAADGVRLLLAVGTDQQFQHLCAVLSHPEWAQEARFQTNAARVAHRAELEKLLRQRLAEVPGAELLAELEKRVVPAGAVRTVGEALAQTAAQPMLLPPTPAFAHAGLRTVAFRSNTWPVAERLPPPPALNNAASETEQYDA</sequence>
<gene>
    <name evidence="3" type="ORF">GCM10011378_24410</name>
</gene>
<dbReference type="EMBL" id="BMGS01000006">
    <property type="protein sequence ID" value="GGG47337.1"/>
    <property type="molecule type" value="Genomic_DNA"/>
</dbReference>
<dbReference type="InterPro" id="IPR044855">
    <property type="entry name" value="CoA-Trfase_III_dom3_sf"/>
</dbReference>
<dbReference type="InterPro" id="IPR023606">
    <property type="entry name" value="CoA-Trfase_III_dom_1_sf"/>
</dbReference>
<dbReference type="RefSeq" id="WP_229728721.1">
    <property type="nucleotide sequence ID" value="NZ_BMGS01000006.1"/>
</dbReference>
<feature type="region of interest" description="Disordered" evidence="2">
    <location>
        <begin position="429"/>
        <end position="449"/>
    </location>
</feature>
<evidence type="ECO:0000313" key="3">
    <source>
        <dbReference type="EMBL" id="GGG47337.1"/>
    </source>
</evidence>
<dbReference type="Gene3D" id="3.30.1540.10">
    <property type="entry name" value="formyl-coa transferase, domain 3"/>
    <property type="match status" value="1"/>
</dbReference>
<keyword evidence="1 3" id="KW-0808">Transferase</keyword>
<proteinExistence type="predicted"/>
<dbReference type="SUPFAM" id="SSF89796">
    <property type="entry name" value="CoA-transferase family III (CaiB/BaiF)"/>
    <property type="match status" value="1"/>
</dbReference>
<dbReference type="GO" id="GO:0016740">
    <property type="term" value="F:transferase activity"/>
    <property type="evidence" value="ECO:0007669"/>
    <property type="project" value="UniProtKB-KW"/>
</dbReference>
<protein>
    <submittedName>
        <fullName evidence="3">CoA transferase</fullName>
    </submittedName>
</protein>
<dbReference type="Gene3D" id="3.40.50.10540">
    <property type="entry name" value="Crotonobetainyl-coa:carnitine coa-transferase, domain 1"/>
    <property type="match status" value="1"/>
</dbReference>
<dbReference type="PANTHER" id="PTHR48207:SF3">
    <property type="entry name" value="SUCCINATE--HYDROXYMETHYLGLUTARATE COA-TRANSFERASE"/>
    <property type="match status" value="1"/>
</dbReference>
<name>A0ABQ1WW25_9BACT</name>
<dbReference type="PANTHER" id="PTHR48207">
    <property type="entry name" value="SUCCINATE--HYDROXYMETHYLGLUTARATE COA-TRANSFERASE"/>
    <property type="match status" value="1"/>
</dbReference>
<organism evidence="3 4">
    <name type="scientific">Hymenobacter glacieicola</name>
    <dbReference type="NCBI Taxonomy" id="1562124"/>
    <lineage>
        <taxon>Bacteria</taxon>
        <taxon>Pseudomonadati</taxon>
        <taxon>Bacteroidota</taxon>
        <taxon>Cytophagia</taxon>
        <taxon>Cytophagales</taxon>
        <taxon>Hymenobacteraceae</taxon>
        <taxon>Hymenobacter</taxon>
    </lineage>
</organism>
<reference evidence="4" key="1">
    <citation type="journal article" date="2019" name="Int. J. Syst. Evol. Microbiol.">
        <title>The Global Catalogue of Microorganisms (GCM) 10K type strain sequencing project: providing services to taxonomists for standard genome sequencing and annotation.</title>
        <authorList>
            <consortium name="The Broad Institute Genomics Platform"/>
            <consortium name="The Broad Institute Genome Sequencing Center for Infectious Disease"/>
            <person name="Wu L."/>
            <person name="Ma J."/>
        </authorList>
    </citation>
    <scope>NUCLEOTIDE SEQUENCE [LARGE SCALE GENOMIC DNA]</scope>
    <source>
        <strain evidence="4">CGMCC 1.12990</strain>
    </source>
</reference>
<comment type="caution">
    <text evidence="3">The sequence shown here is derived from an EMBL/GenBank/DDBJ whole genome shotgun (WGS) entry which is preliminary data.</text>
</comment>
<dbReference type="Pfam" id="PF02515">
    <property type="entry name" value="CoA_transf_3"/>
    <property type="match status" value="1"/>
</dbReference>